<name>A0A291RJ64_9NOCA</name>
<reference evidence="1 2" key="1">
    <citation type="submission" date="2017-10" db="EMBL/GenBank/DDBJ databases">
        <title>Comparative genomics between pathogenic Norcardia.</title>
        <authorList>
            <person name="Zeng L."/>
        </authorList>
    </citation>
    <scope>NUCLEOTIDE SEQUENCE [LARGE SCALE GENOMIC DNA]</scope>
    <source>
        <strain evidence="1 2">NC_YFY_NT001</strain>
    </source>
</reference>
<dbReference type="EMBL" id="CP023778">
    <property type="protein sequence ID" value="ATL67365.1"/>
    <property type="molecule type" value="Genomic_DNA"/>
</dbReference>
<dbReference type="KEGG" id="ntp:CRH09_15335"/>
<organism evidence="1 2">
    <name type="scientific">Nocardia terpenica</name>
    <dbReference type="NCBI Taxonomy" id="455432"/>
    <lineage>
        <taxon>Bacteria</taxon>
        <taxon>Bacillati</taxon>
        <taxon>Actinomycetota</taxon>
        <taxon>Actinomycetes</taxon>
        <taxon>Mycobacteriales</taxon>
        <taxon>Nocardiaceae</taxon>
        <taxon>Nocardia</taxon>
    </lineage>
</organism>
<accession>A0A291RJ64</accession>
<proteinExistence type="predicted"/>
<evidence type="ECO:0000313" key="2">
    <source>
        <dbReference type="Proteomes" id="UP000221961"/>
    </source>
</evidence>
<dbReference type="Proteomes" id="UP000221961">
    <property type="component" value="Chromosome"/>
</dbReference>
<gene>
    <name evidence="1" type="ORF">CRH09_15335</name>
</gene>
<protein>
    <submittedName>
        <fullName evidence="1">Uncharacterized protein</fullName>
    </submittedName>
</protein>
<evidence type="ECO:0000313" key="1">
    <source>
        <dbReference type="EMBL" id="ATL67365.1"/>
    </source>
</evidence>
<dbReference type="AlphaFoldDB" id="A0A291RJ64"/>
<sequence>MLDDVRSEINENPGAVVAIVLRDGATIGMTIRELDPDLFDSGCRLAYLSRKSIEAVLQDQENNAGRTFPALEPFRDRGKADPDDVPGATFRLEKHLIRSGLPVTTPGAHIILLDSGHRGTIQEGLSAAFPKPSFSGHYLFHVQSPDDPHKGTKTGHILHLSPERAHPADPEDPARIYTDKDPVAVFEHLLHGTMSTTHGHDDRGNPLRQLEYPSTDQISPLVLAPQYSDPQVRIAIMDIAQRTVANCARTIAAFDRAGIDYRPQLTEQARTCTQRVQSWAYGDSTGDPAFNALADSFVRRTDKNLVHRLRAITNDLGIVATTATWLGYHNLSPTHKERYVDLLERTTDSPGPATPEGQSHG</sequence>